<organism evidence="1 2">
    <name type="scientific">Heterorhabditis bacteriophora</name>
    <name type="common">Entomopathogenic nematode worm</name>
    <dbReference type="NCBI Taxonomy" id="37862"/>
    <lineage>
        <taxon>Eukaryota</taxon>
        <taxon>Metazoa</taxon>
        <taxon>Ecdysozoa</taxon>
        <taxon>Nematoda</taxon>
        <taxon>Chromadorea</taxon>
        <taxon>Rhabditida</taxon>
        <taxon>Rhabditina</taxon>
        <taxon>Rhabditomorpha</taxon>
        <taxon>Strongyloidea</taxon>
        <taxon>Heterorhabditidae</taxon>
        <taxon>Heterorhabditis</taxon>
    </lineage>
</organism>
<keyword evidence="1" id="KW-1185">Reference proteome</keyword>
<reference evidence="2" key="1">
    <citation type="submission" date="2016-11" db="UniProtKB">
        <authorList>
            <consortium name="WormBaseParasite"/>
        </authorList>
    </citation>
    <scope>IDENTIFICATION</scope>
</reference>
<dbReference type="Proteomes" id="UP000095283">
    <property type="component" value="Unplaced"/>
</dbReference>
<dbReference type="WBParaSite" id="Hba_03414">
    <property type="protein sequence ID" value="Hba_03414"/>
    <property type="gene ID" value="Hba_03414"/>
</dbReference>
<name>A0A1I7WEN1_HETBA</name>
<proteinExistence type="predicted"/>
<dbReference type="AlphaFoldDB" id="A0A1I7WEN1"/>
<evidence type="ECO:0000313" key="2">
    <source>
        <dbReference type="WBParaSite" id="Hba_03414"/>
    </source>
</evidence>
<protein>
    <submittedName>
        <fullName evidence="2">Ovule protein</fullName>
    </submittedName>
</protein>
<accession>A0A1I7WEN1</accession>
<evidence type="ECO:0000313" key="1">
    <source>
        <dbReference type="Proteomes" id="UP000095283"/>
    </source>
</evidence>
<sequence>MTVHLSFPVSKYYPFLLSLSTTLETSSIAFQLKMDALVVNSSFLFCSNCLNRNLELLSSWAFLSNGQYYFVRPCSSPRRKILVSSKLSPPFPYM</sequence>